<feature type="chain" id="PRO_5013324990" evidence="6">
    <location>
        <begin position="17"/>
        <end position="482"/>
    </location>
</feature>
<dbReference type="PROSITE" id="PS50215">
    <property type="entry name" value="ADAM_MEPRO"/>
    <property type="match status" value="1"/>
</dbReference>
<feature type="binding site" evidence="5">
    <location>
        <position position="327"/>
    </location>
    <ligand>
        <name>Zn(2+)</name>
        <dbReference type="ChEBI" id="CHEBI:29105"/>
        <note>catalytic</note>
    </ligand>
</feature>
<dbReference type="Gene3D" id="3.40.390.10">
    <property type="entry name" value="Collagenase (Catalytic Domain)"/>
    <property type="match status" value="1"/>
</dbReference>
<evidence type="ECO:0000256" key="4">
    <source>
        <dbReference type="ARBA" id="ARBA00023049"/>
    </source>
</evidence>
<dbReference type="GO" id="GO:0046872">
    <property type="term" value="F:metal ion binding"/>
    <property type="evidence" value="ECO:0007669"/>
    <property type="project" value="UniProtKB-KW"/>
</dbReference>
<keyword evidence="6" id="KW-0732">Signal</keyword>
<dbReference type="Pfam" id="PF13574">
    <property type="entry name" value="Reprolysin_2"/>
    <property type="match status" value="1"/>
</dbReference>
<sequence length="482" mass="54019">MLFIAFVCGFLGITSADPFKEDLVYPELLQERSESGELLLRIQDTTLHLKKSSVLAHDLFLDTSDGDESEYTLWNGTSLEENLYHDSEHQSSIMLHQDNGAVKVEGMLSPSWRIAPLSSVERSEEAAVPHRIYRIADTDHRNDLAFRDLNINIPVFRKRGQKKFDRLPPRQKLPEEYVAEVYLISDRRHEKPFTTDEELIAYLAVMMNAINIWYEGMKEPKIRTKIVGVSRCKTSSNDVKVGKFLYGAPTLQKLTEYVNKKWPRDSDAVYVFTGQNMGDVDPTGKPNGNLLGIAVRSSLCSEKNVGMGEDTPGTFRGAHIAAHEIAHILGSSHDGGVGDPLIQKQGGELCSWEDGYLMSYKDGGRKKYQLSPCSKSQIRRLISTVSDKCLEETSQLSMKTRRNILPGQIITAEDYCSGIMANKGRGVPLLRPEDLSKCRMQCCLQPRYGGGFCQKEFVPNGMRCAPGKTCRKGICGQHQLES</sequence>
<dbReference type="InterPro" id="IPR001590">
    <property type="entry name" value="Peptidase_M12B"/>
</dbReference>
<keyword evidence="4" id="KW-0482">Metalloprotease</keyword>
<dbReference type="PANTHER" id="PTHR11905:SF159">
    <property type="entry name" value="ADAM METALLOPROTEASE"/>
    <property type="match status" value="1"/>
</dbReference>
<accession>A0A224YQ17</accession>
<name>A0A224YQ17_9ACAR</name>
<evidence type="ECO:0000256" key="1">
    <source>
        <dbReference type="ARBA" id="ARBA00022670"/>
    </source>
</evidence>
<comment type="caution">
    <text evidence="5">Lacks conserved residue(s) required for the propagation of feature annotation.</text>
</comment>
<keyword evidence="3 5" id="KW-0862">Zinc</keyword>
<feature type="binding site" evidence="5">
    <location>
        <position position="323"/>
    </location>
    <ligand>
        <name>Zn(2+)</name>
        <dbReference type="ChEBI" id="CHEBI:29105"/>
        <note>catalytic</note>
    </ligand>
</feature>
<evidence type="ECO:0000256" key="5">
    <source>
        <dbReference type="PROSITE-ProRule" id="PRU00276"/>
    </source>
</evidence>
<feature type="domain" description="Peptidase M12B" evidence="7">
    <location>
        <begin position="177"/>
        <end position="394"/>
    </location>
</feature>
<evidence type="ECO:0000259" key="7">
    <source>
        <dbReference type="PROSITE" id="PS50215"/>
    </source>
</evidence>
<dbReference type="SUPFAM" id="SSF55486">
    <property type="entry name" value="Metalloproteases ('zincins'), catalytic domain"/>
    <property type="match status" value="1"/>
</dbReference>
<protein>
    <submittedName>
        <fullName evidence="8">Reprolysin</fullName>
    </submittedName>
</protein>
<reference evidence="8" key="1">
    <citation type="journal article" date="2017" name="Parasit. Vectors">
        <title>Sialotranscriptomics of Rhipicephalus zambeziensis reveals intricate expression profiles of secretory proteins and suggests tight temporal transcriptional regulation during blood-feeding.</title>
        <authorList>
            <person name="de Castro M.H."/>
            <person name="de Klerk D."/>
            <person name="Pienaar R."/>
            <person name="Rees D.J.G."/>
            <person name="Mans B.J."/>
        </authorList>
    </citation>
    <scope>NUCLEOTIDE SEQUENCE</scope>
    <source>
        <tissue evidence="8">Salivary glands</tissue>
    </source>
</reference>
<dbReference type="GO" id="GO:0006509">
    <property type="term" value="P:membrane protein ectodomain proteolysis"/>
    <property type="evidence" value="ECO:0007669"/>
    <property type="project" value="TreeGrafter"/>
</dbReference>
<keyword evidence="5" id="KW-0479">Metal-binding</keyword>
<dbReference type="EMBL" id="GFPF01004948">
    <property type="protein sequence ID" value="MAA16094.1"/>
    <property type="molecule type" value="Transcribed_RNA"/>
</dbReference>
<evidence type="ECO:0000256" key="3">
    <source>
        <dbReference type="ARBA" id="ARBA00022833"/>
    </source>
</evidence>
<feature type="binding site" evidence="5">
    <location>
        <position position="333"/>
    </location>
    <ligand>
        <name>Zn(2+)</name>
        <dbReference type="ChEBI" id="CHEBI:29105"/>
        <note>catalytic</note>
    </ligand>
</feature>
<dbReference type="Gene3D" id="3.40.1620.60">
    <property type="match status" value="1"/>
</dbReference>
<evidence type="ECO:0000256" key="6">
    <source>
        <dbReference type="SAM" id="SignalP"/>
    </source>
</evidence>
<keyword evidence="2" id="KW-0378">Hydrolase</keyword>
<dbReference type="GO" id="GO:0004222">
    <property type="term" value="F:metalloendopeptidase activity"/>
    <property type="evidence" value="ECO:0007669"/>
    <property type="project" value="InterPro"/>
</dbReference>
<dbReference type="AlphaFoldDB" id="A0A224YQ17"/>
<evidence type="ECO:0000256" key="2">
    <source>
        <dbReference type="ARBA" id="ARBA00022801"/>
    </source>
</evidence>
<evidence type="ECO:0000313" key="8">
    <source>
        <dbReference type="EMBL" id="MAA16094.1"/>
    </source>
</evidence>
<keyword evidence="1" id="KW-0645">Protease</keyword>
<proteinExistence type="predicted"/>
<dbReference type="InterPro" id="IPR024079">
    <property type="entry name" value="MetalloPept_cat_dom_sf"/>
</dbReference>
<organism evidence="8">
    <name type="scientific">Rhipicephalus zambeziensis</name>
    <dbReference type="NCBI Taxonomy" id="60191"/>
    <lineage>
        <taxon>Eukaryota</taxon>
        <taxon>Metazoa</taxon>
        <taxon>Ecdysozoa</taxon>
        <taxon>Arthropoda</taxon>
        <taxon>Chelicerata</taxon>
        <taxon>Arachnida</taxon>
        <taxon>Acari</taxon>
        <taxon>Parasitiformes</taxon>
        <taxon>Ixodida</taxon>
        <taxon>Ixodoidea</taxon>
        <taxon>Ixodidae</taxon>
        <taxon>Rhipicephalinae</taxon>
        <taxon>Rhipicephalus</taxon>
        <taxon>Rhipicephalus</taxon>
    </lineage>
</organism>
<feature type="signal peptide" evidence="6">
    <location>
        <begin position="1"/>
        <end position="16"/>
    </location>
</feature>
<feature type="active site" evidence="5">
    <location>
        <position position="324"/>
    </location>
</feature>
<dbReference type="PANTHER" id="PTHR11905">
    <property type="entry name" value="ADAM A DISINTEGRIN AND METALLOPROTEASE DOMAIN"/>
    <property type="match status" value="1"/>
</dbReference>